<keyword evidence="5" id="KW-1185">Reference proteome</keyword>
<dbReference type="RefSeq" id="WP_013826599.1">
    <property type="nucleotide sequence ID" value="NC_015574.1"/>
</dbReference>
<dbReference type="SUPFAM" id="SSF55469">
    <property type="entry name" value="FMN-dependent nitroreductase-like"/>
    <property type="match status" value="1"/>
</dbReference>
<dbReference type="Pfam" id="PF00881">
    <property type="entry name" value="Nitroreductase"/>
    <property type="match status" value="1"/>
</dbReference>
<dbReference type="PANTHER" id="PTHR43673">
    <property type="entry name" value="NAD(P)H NITROREDUCTASE YDGI-RELATED"/>
    <property type="match status" value="1"/>
</dbReference>
<accession>F6D2X1</accession>
<dbReference type="AlphaFoldDB" id="F6D2X1"/>
<keyword evidence="2" id="KW-0560">Oxidoreductase</keyword>
<dbReference type="OrthoDB" id="287850at2157"/>
<dbReference type="eggNOG" id="arCOG00288">
    <property type="taxonomic scope" value="Archaea"/>
</dbReference>
<dbReference type="Proteomes" id="UP000009231">
    <property type="component" value="Chromosome"/>
</dbReference>
<dbReference type="EMBL" id="CP002772">
    <property type="protein sequence ID" value="AEG19100.1"/>
    <property type="molecule type" value="Genomic_DNA"/>
</dbReference>
<evidence type="ECO:0000259" key="3">
    <source>
        <dbReference type="Pfam" id="PF00881"/>
    </source>
</evidence>
<dbReference type="InterPro" id="IPR000415">
    <property type="entry name" value="Nitroreductase-like"/>
</dbReference>
<evidence type="ECO:0000256" key="2">
    <source>
        <dbReference type="ARBA" id="ARBA00023002"/>
    </source>
</evidence>
<evidence type="ECO:0000256" key="1">
    <source>
        <dbReference type="ARBA" id="ARBA00007118"/>
    </source>
</evidence>
<organism evidence="4 5">
    <name type="scientific">Methanobacterium paludis (strain DSM 25820 / JCM 18151 / SWAN1)</name>
    <dbReference type="NCBI Taxonomy" id="868131"/>
    <lineage>
        <taxon>Archaea</taxon>
        <taxon>Methanobacteriati</taxon>
        <taxon>Methanobacteriota</taxon>
        <taxon>Methanomada group</taxon>
        <taxon>Methanobacteria</taxon>
        <taxon>Methanobacteriales</taxon>
        <taxon>Methanobacteriaceae</taxon>
        <taxon>Methanobacterium</taxon>
    </lineage>
</organism>
<dbReference type="KEGG" id="mew:MSWAN_2092"/>
<dbReference type="Gene3D" id="3.40.109.10">
    <property type="entry name" value="NADH Oxidase"/>
    <property type="match status" value="1"/>
</dbReference>
<reference evidence="4 5" key="1">
    <citation type="journal article" date="2014" name="Int. J. Syst. Evol. Microbiol.">
        <title>Methanobacterium paludis sp. nov. and a novel strain of Methanobacterium lacus isolated from northern peatlands.</title>
        <authorList>
            <person name="Cadillo-Quiroz H."/>
            <person name="Brauer S.L."/>
            <person name="Goodson N."/>
            <person name="Yavitt J.B."/>
            <person name="Zinder S.H."/>
        </authorList>
    </citation>
    <scope>NUCLEOTIDE SEQUENCE [LARGE SCALE GENOMIC DNA]</scope>
    <source>
        <strain evidence="5">DSM 25820 / JCM 18151 / SWAN1</strain>
    </source>
</reference>
<evidence type="ECO:0000313" key="5">
    <source>
        <dbReference type="Proteomes" id="UP000009231"/>
    </source>
</evidence>
<dbReference type="GO" id="GO:0016491">
    <property type="term" value="F:oxidoreductase activity"/>
    <property type="evidence" value="ECO:0007669"/>
    <property type="project" value="UniProtKB-KW"/>
</dbReference>
<comment type="similarity">
    <text evidence="1">Belongs to the nitroreductase family.</text>
</comment>
<protein>
    <submittedName>
        <fullName evidence="4">Nitroreductase</fullName>
    </submittedName>
</protein>
<evidence type="ECO:0000313" key="4">
    <source>
        <dbReference type="EMBL" id="AEG19100.1"/>
    </source>
</evidence>
<feature type="domain" description="Nitroreductase" evidence="3">
    <location>
        <begin position="7"/>
        <end position="63"/>
    </location>
</feature>
<dbReference type="InterPro" id="IPR029479">
    <property type="entry name" value="Nitroreductase"/>
</dbReference>
<dbReference type="STRING" id="868131.MSWAN_2092"/>
<dbReference type="GeneID" id="10669610"/>
<gene>
    <name evidence="4" type="ordered locus">MSWAN_2092</name>
</gene>
<name>F6D2X1_METPW</name>
<dbReference type="HOGENOM" id="CLU_070764_7_1_2"/>
<dbReference type="PANTHER" id="PTHR43673:SF10">
    <property type="entry name" value="NADH DEHYDROGENASE_NAD(P)H NITROREDUCTASE XCC3605-RELATED"/>
    <property type="match status" value="1"/>
</dbReference>
<sequence length="176" mass="19691">MDVFEAILGRRSIRKFKKEPVSDELIHKIVEAGMWAPSAGNIQSWEVIVVRDDKIKTELSAAAYLRDFVSEAPVIMVLCANKERSGSIYGDRGKDLYCIQDTACATENMLLAAHALGLGACWVGTFDEAVTHDILNLPDFLRPVAVVPVGFPDEKPYPPTRREIGELMHWEKFSKQ</sequence>
<proteinExistence type="inferred from homology"/>